<organism evidence="1 2">
    <name type="scientific">Streptomyces nodosus</name>
    <dbReference type="NCBI Taxonomy" id="40318"/>
    <lineage>
        <taxon>Bacteria</taxon>
        <taxon>Bacillati</taxon>
        <taxon>Actinomycetota</taxon>
        <taxon>Actinomycetes</taxon>
        <taxon>Kitasatosporales</taxon>
        <taxon>Streptomycetaceae</taxon>
        <taxon>Streptomyces</taxon>
    </lineage>
</organism>
<dbReference type="AlphaFoldDB" id="A0A0B5DA87"/>
<dbReference type="EMBL" id="CP009313">
    <property type="protein sequence ID" value="AJE40503.1"/>
    <property type="molecule type" value="Genomic_DNA"/>
</dbReference>
<evidence type="ECO:0000313" key="2">
    <source>
        <dbReference type="Proteomes" id="UP000031526"/>
    </source>
</evidence>
<name>A0A0B5DA87_9ACTN</name>
<dbReference type="Proteomes" id="UP000031526">
    <property type="component" value="Chromosome"/>
</dbReference>
<proteinExistence type="predicted"/>
<gene>
    <name evidence="1" type="ORF">SNOD_10940</name>
</gene>
<evidence type="ECO:0000313" key="1">
    <source>
        <dbReference type="EMBL" id="AJE40503.1"/>
    </source>
</evidence>
<keyword evidence="2" id="KW-1185">Reference proteome</keyword>
<reference evidence="1 2" key="2">
    <citation type="journal article" date="2016" name="Appl. Microbiol. Biotechnol.">
        <title>Exploiting the genome sequence of Streptomyces nodosus for enhanced antibiotic production.</title>
        <authorList>
            <person name="Sweeney P."/>
            <person name="Murphy C.D."/>
            <person name="Caffrey P."/>
        </authorList>
    </citation>
    <scope>NUCLEOTIDE SEQUENCE [LARGE SCALE GENOMIC DNA]</scope>
    <source>
        <strain evidence="1 2">ATCC 14899</strain>
    </source>
</reference>
<dbReference type="HOGENOM" id="CLU_170371_1_0_11"/>
<protein>
    <submittedName>
        <fullName evidence="1">Uncharacterized protein</fullName>
    </submittedName>
</protein>
<sequence>MTSSGGSEGPRAAAERIISDNSVTVRMGDLQFDLPCKEQLAYFVGLGILTALEVIDWPVALAIAVGHELARSNHSKSLREFGEALEQA</sequence>
<accession>A0A0B5DA87</accession>
<reference evidence="2" key="1">
    <citation type="submission" date="2014-09" db="EMBL/GenBank/DDBJ databases">
        <title>Sequence of the Streptomyces nodosus genome.</title>
        <authorList>
            <person name="Sweeney P."/>
            <person name="Stephens N."/>
            <person name="Murphy C."/>
            <person name="Caffrey P."/>
        </authorList>
    </citation>
    <scope>NUCLEOTIDE SEQUENCE [LARGE SCALE GENOMIC DNA]</scope>
    <source>
        <strain evidence="2">ATCC 14899</strain>
    </source>
</reference>